<keyword evidence="4" id="KW-0418">Kinase</keyword>
<evidence type="ECO:0000256" key="1">
    <source>
        <dbReference type="ARBA" id="ARBA00005715"/>
    </source>
</evidence>
<dbReference type="GO" id="GO:0016301">
    <property type="term" value="F:kinase activity"/>
    <property type="evidence" value="ECO:0007669"/>
    <property type="project" value="UniProtKB-KW"/>
</dbReference>
<protein>
    <recommendedName>
        <fullName evidence="11">Four-carbon acid sugar kinase family protein</fullName>
    </recommendedName>
</protein>
<dbReference type="InterPro" id="IPR042213">
    <property type="entry name" value="NBD_C_sf"/>
</dbReference>
<dbReference type="EMBL" id="LAQU01000024">
    <property type="protein sequence ID" value="KKB62159.1"/>
    <property type="molecule type" value="Genomic_DNA"/>
</dbReference>
<feature type="domain" description="Four-carbon acid sugar kinase N-terminal" evidence="7">
    <location>
        <begin position="13"/>
        <end position="255"/>
    </location>
</feature>
<keyword evidence="6" id="KW-0119">Carbohydrate metabolism</keyword>
<evidence type="ECO:0000256" key="2">
    <source>
        <dbReference type="ARBA" id="ARBA00022679"/>
    </source>
</evidence>
<dbReference type="PATRIC" id="fig|28092.6.peg.4490"/>
<dbReference type="InterPro" id="IPR031475">
    <property type="entry name" value="NBD_C"/>
</dbReference>
<dbReference type="Gene3D" id="3.40.50.10840">
    <property type="entry name" value="Putative sugar-binding, N-terminal domain"/>
    <property type="match status" value="1"/>
</dbReference>
<sequence>MPKEIGLVQSTSLLILADDLSGAADCAATAVRYGAHAQVVLASPAAPPALSRLSGDTGAAPRTVPHVLAIDLDSRRMTPSEAARIHRDAVMRGNSGVNACASDNAGAPGIFKKVDSTLRGHLAAEVAALAPLLGLAIVAPALPEAGRTTEGGRQLLHGIPVEDTEVWRNERLSGTGDLVVMLSATGLRVRHQPVSSSRANARDAWRHAVHAARVDGMQALVCDAVSLDDLDAIANATASMRDVFWVGSAGLARSLTRALGEAGVFSRVVGKAADADASISADTARATARTRQGALFVVGSMSSVSHGQIADLQETAGAGLVHVAIEVSALLDTAQTDDAASLRRSVLARVSDTLCAGHDVVVSLAQQDRSRVGDGYRLAQAFGAWLAPIVTDASAIFATGGETARALLWAAGITAFTLEQEIAPGVPVSWTTTTTRDPCTSRRLPIVTKAGAFGDQGTLVRVWRHLKKNRQDS</sequence>
<keyword evidence="3" id="KW-0547">Nucleotide-binding</keyword>
<evidence type="ECO:0000256" key="5">
    <source>
        <dbReference type="ARBA" id="ARBA00022840"/>
    </source>
</evidence>
<evidence type="ECO:0000259" key="7">
    <source>
        <dbReference type="Pfam" id="PF07005"/>
    </source>
</evidence>
<keyword evidence="2" id="KW-0808">Transferase</keyword>
<dbReference type="Pfam" id="PF17042">
    <property type="entry name" value="NBD_C"/>
    <property type="match status" value="1"/>
</dbReference>
<organism evidence="9 10">
    <name type="scientific">Robbsia andropogonis</name>
    <dbReference type="NCBI Taxonomy" id="28092"/>
    <lineage>
        <taxon>Bacteria</taxon>
        <taxon>Pseudomonadati</taxon>
        <taxon>Pseudomonadota</taxon>
        <taxon>Betaproteobacteria</taxon>
        <taxon>Burkholderiales</taxon>
        <taxon>Burkholderiaceae</taxon>
        <taxon>Robbsia</taxon>
    </lineage>
</organism>
<evidence type="ECO:0000256" key="3">
    <source>
        <dbReference type="ARBA" id="ARBA00022741"/>
    </source>
</evidence>
<dbReference type="GO" id="GO:0005524">
    <property type="term" value="F:ATP binding"/>
    <property type="evidence" value="ECO:0007669"/>
    <property type="project" value="UniProtKB-KW"/>
</dbReference>
<evidence type="ECO:0000313" key="9">
    <source>
        <dbReference type="EMBL" id="KKB62159.1"/>
    </source>
</evidence>
<reference evidence="9 10" key="1">
    <citation type="submission" date="2015-03" db="EMBL/GenBank/DDBJ databases">
        <title>Draft Genome Sequence of Burkholderia andropogonis type strain ICMP2807, isolated from Sorghum bicolor.</title>
        <authorList>
            <person name="Lopes-Santos L."/>
            <person name="Castro D.B."/>
            <person name="Ottoboni L.M."/>
            <person name="Park D."/>
            <person name="Weirc B.S."/>
            <person name="Destefano S.A."/>
        </authorList>
    </citation>
    <scope>NUCLEOTIDE SEQUENCE [LARGE SCALE GENOMIC DNA]</scope>
    <source>
        <strain evidence="9 10">ICMP2807</strain>
    </source>
</reference>
<dbReference type="Gene3D" id="3.40.980.20">
    <property type="entry name" value="Four-carbon acid sugar kinase, nucleotide binding domain"/>
    <property type="match status" value="1"/>
</dbReference>
<dbReference type="Proteomes" id="UP000033618">
    <property type="component" value="Unassembled WGS sequence"/>
</dbReference>
<evidence type="ECO:0000256" key="4">
    <source>
        <dbReference type="ARBA" id="ARBA00022777"/>
    </source>
</evidence>
<comment type="similarity">
    <text evidence="1">Belongs to the four-carbon acid sugar kinase family.</text>
</comment>
<evidence type="ECO:0000256" key="6">
    <source>
        <dbReference type="ARBA" id="ARBA00023277"/>
    </source>
</evidence>
<dbReference type="STRING" id="28092.WM40_19125"/>
<dbReference type="AlphaFoldDB" id="A0A0F5JX08"/>
<dbReference type="Pfam" id="PF07005">
    <property type="entry name" value="SBD_N"/>
    <property type="match status" value="1"/>
</dbReference>
<keyword evidence="5" id="KW-0067">ATP-binding</keyword>
<name>A0A0F5JX08_9BURK</name>
<proteinExistence type="inferred from homology"/>
<gene>
    <name evidence="9" type="ORF">WM40_19125</name>
</gene>
<dbReference type="SUPFAM" id="SSF142764">
    <property type="entry name" value="YgbK-like"/>
    <property type="match status" value="1"/>
</dbReference>
<dbReference type="InterPro" id="IPR010737">
    <property type="entry name" value="4-carb_acid_sugar_kinase_N"/>
</dbReference>
<accession>A0A0F5JX08</accession>
<comment type="caution">
    <text evidence="9">The sequence shown here is derived from an EMBL/GenBank/DDBJ whole genome shotgun (WGS) entry which is preliminary data.</text>
</comment>
<keyword evidence="10" id="KW-1185">Reference proteome</keyword>
<feature type="domain" description="Four-carbon acid sugar kinase nucleotide binding" evidence="8">
    <location>
        <begin position="295"/>
        <end position="459"/>
    </location>
</feature>
<evidence type="ECO:0000313" key="10">
    <source>
        <dbReference type="Proteomes" id="UP000033618"/>
    </source>
</evidence>
<evidence type="ECO:0008006" key="11">
    <source>
        <dbReference type="Google" id="ProtNLM"/>
    </source>
</evidence>
<dbReference type="InterPro" id="IPR037051">
    <property type="entry name" value="4-carb_acid_sugar_kinase_N_sf"/>
</dbReference>
<evidence type="ECO:0000259" key="8">
    <source>
        <dbReference type="Pfam" id="PF17042"/>
    </source>
</evidence>